<dbReference type="InterPro" id="IPR013651">
    <property type="entry name" value="ATP-grasp_RimK-type"/>
</dbReference>
<evidence type="ECO:0000256" key="1">
    <source>
        <dbReference type="PROSITE-ProRule" id="PRU00409"/>
    </source>
</evidence>
<dbReference type="InterPro" id="IPR011761">
    <property type="entry name" value="ATP-grasp"/>
</dbReference>
<reference evidence="3 4" key="1">
    <citation type="journal article" date="2015" name="Nature">
        <title>rRNA introns, odd ribosomes, and small enigmatic genomes across a large radiation of phyla.</title>
        <authorList>
            <person name="Brown C.T."/>
            <person name="Hug L.A."/>
            <person name="Thomas B.C."/>
            <person name="Sharon I."/>
            <person name="Castelle C.J."/>
            <person name="Singh A."/>
            <person name="Wilkins M.J."/>
            <person name="Williams K.H."/>
            <person name="Banfield J.F."/>
        </authorList>
    </citation>
    <scope>NUCLEOTIDE SEQUENCE [LARGE SCALE GENOMIC DNA]</scope>
</reference>
<dbReference type="GO" id="GO:0018169">
    <property type="term" value="F:ribosomal S6-glutamic acid ligase activity"/>
    <property type="evidence" value="ECO:0007669"/>
    <property type="project" value="TreeGrafter"/>
</dbReference>
<dbReference type="Pfam" id="PF08443">
    <property type="entry name" value="RimK"/>
    <property type="match status" value="1"/>
</dbReference>
<dbReference type="AlphaFoldDB" id="A0A0G0EZE0"/>
<evidence type="ECO:0000313" key="3">
    <source>
        <dbReference type="EMBL" id="KKQ12223.1"/>
    </source>
</evidence>
<dbReference type="PANTHER" id="PTHR21621">
    <property type="entry name" value="RIBOSOMAL PROTEIN S6 MODIFICATION PROTEIN"/>
    <property type="match status" value="1"/>
</dbReference>
<dbReference type="EMBL" id="LBSF01000002">
    <property type="protein sequence ID" value="KKQ12223.1"/>
    <property type="molecule type" value="Genomic_DNA"/>
</dbReference>
<protein>
    <recommendedName>
        <fullName evidence="2">ATP-grasp domain-containing protein</fullName>
    </recommendedName>
</protein>
<feature type="domain" description="ATP-grasp" evidence="2">
    <location>
        <begin position="103"/>
        <end position="291"/>
    </location>
</feature>
<dbReference type="GO" id="GO:0009432">
    <property type="term" value="P:SOS response"/>
    <property type="evidence" value="ECO:0007669"/>
    <property type="project" value="TreeGrafter"/>
</dbReference>
<evidence type="ECO:0000313" key="4">
    <source>
        <dbReference type="Proteomes" id="UP000034075"/>
    </source>
</evidence>
<dbReference type="GO" id="GO:0005737">
    <property type="term" value="C:cytoplasm"/>
    <property type="evidence" value="ECO:0007669"/>
    <property type="project" value="TreeGrafter"/>
</dbReference>
<dbReference type="Proteomes" id="UP000034075">
    <property type="component" value="Unassembled WGS sequence"/>
</dbReference>
<accession>A0A0G0EZE0</accession>
<dbReference type="Gene3D" id="3.30.1490.20">
    <property type="entry name" value="ATP-grasp fold, A domain"/>
    <property type="match status" value="1"/>
</dbReference>
<dbReference type="GO" id="GO:0005524">
    <property type="term" value="F:ATP binding"/>
    <property type="evidence" value="ECO:0007669"/>
    <property type="project" value="UniProtKB-UniRule"/>
</dbReference>
<evidence type="ECO:0000259" key="2">
    <source>
        <dbReference type="PROSITE" id="PS50975"/>
    </source>
</evidence>
<dbReference type="PANTHER" id="PTHR21621:SF0">
    <property type="entry name" value="BETA-CITRYLGLUTAMATE SYNTHASE B-RELATED"/>
    <property type="match status" value="1"/>
</dbReference>
<dbReference type="Gene3D" id="3.30.470.20">
    <property type="entry name" value="ATP-grasp fold, B domain"/>
    <property type="match status" value="1"/>
</dbReference>
<proteinExistence type="predicted"/>
<keyword evidence="1" id="KW-0067">ATP-binding</keyword>
<dbReference type="PROSITE" id="PS50975">
    <property type="entry name" value="ATP_GRASP"/>
    <property type="match status" value="1"/>
</dbReference>
<comment type="caution">
    <text evidence="3">The sequence shown here is derived from an EMBL/GenBank/DDBJ whole genome shotgun (WGS) entry which is preliminary data.</text>
</comment>
<keyword evidence="1" id="KW-0547">Nucleotide-binding</keyword>
<dbReference type="InterPro" id="IPR013815">
    <property type="entry name" value="ATP_grasp_subdomain_1"/>
</dbReference>
<dbReference type="GO" id="GO:0046872">
    <property type="term" value="F:metal ion binding"/>
    <property type="evidence" value="ECO:0007669"/>
    <property type="project" value="InterPro"/>
</dbReference>
<name>A0A0G0EZE0_9BACT</name>
<gene>
    <name evidence="3" type="ORF">US24_C0002G0009</name>
</gene>
<dbReference type="SUPFAM" id="SSF56059">
    <property type="entry name" value="Glutathione synthetase ATP-binding domain-like"/>
    <property type="match status" value="1"/>
</dbReference>
<organism evidence="3 4">
    <name type="scientific">candidate division WS6 bacterium GW2011_GWC2_36_7</name>
    <dbReference type="NCBI Taxonomy" id="1619091"/>
    <lineage>
        <taxon>Bacteria</taxon>
        <taxon>Candidatus Dojkabacteria</taxon>
    </lineage>
</organism>
<sequence>MDNRSVLAVGINTPAEEKIIIQEKLKLKDITLDTASIKDIIFEIIDGIITVDITGKDLKQYDYVWIQSGWNTTHMAYLLHLYLKSQNIPHNKTNSHNTKLSDIFSLAYKGVLVPNTYFHNGLKVEIQNINEIVKVCKLPCIYKTSLGSLGSNVFLVDREDKIKETIKKNGKYNRYIFQQYIPNDFDYRVVIANGKSTSVCKRTRVTDKFRNNVALGASEEFIKVNDVPTDVIDIAIRSAKALKLKWAGVDVVTDKDTGHNYILEVNRRPGLTEKSTEISAAYKYIKGLVGR</sequence>